<dbReference type="InterPro" id="IPR032675">
    <property type="entry name" value="LRR_dom_sf"/>
</dbReference>
<dbReference type="GO" id="GO:0031146">
    <property type="term" value="P:SCF-dependent proteasomal ubiquitin-dependent protein catabolic process"/>
    <property type="evidence" value="ECO:0007669"/>
    <property type="project" value="TreeGrafter"/>
</dbReference>
<evidence type="ECO:0008006" key="3">
    <source>
        <dbReference type="Google" id="ProtNLM"/>
    </source>
</evidence>
<name>A0A168Q634_ABSGL</name>
<dbReference type="InParanoid" id="A0A168Q634"/>
<dbReference type="OMA" id="ECNDEEF"/>
<dbReference type="Proteomes" id="UP000078561">
    <property type="component" value="Unassembled WGS sequence"/>
</dbReference>
<keyword evidence="2" id="KW-1185">Reference proteome</keyword>
<dbReference type="Gene3D" id="3.80.10.10">
    <property type="entry name" value="Ribonuclease Inhibitor"/>
    <property type="match status" value="2"/>
</dbReference>
<dbReference type="OrthoDB" id="550575at2759"/>
<protein>
    <recommendedName>
        <fullName evidence="3">F-box domain-containing protein</fullName>
    </recommendedName>
</protein>
<evidence type="ECO:0000313" key="1">
    <source>
        <dbReference type="EMBL" id="SAM03648.1"/>
    </source>
</evidence>
<sequence length="390" mass="44186">MTTSNNYLSLDVIQLILTQITSKTDLYQCIFINKLFYKATIPRLWHSLGVPAKQRSRIISTTRGDTTTRVLKCLQLARNDSCLNPIPLGHHIRHLTISSSFKVKSVVSLLQLAPMVEHLHLSTTMTDTDMKRIVVYLTRLQTLVLAADRITDKTMDALAAHCPRLTHLDLSSCLRLTCNTFLALAKCPLESLKINDCERLLKGASHARHLDTLTRLDIWQCSAGPFIHSLFDPTQPPVLPLLTHISVDSLAPEEDDSEDDAYLGDDSWLAPFFKTHPHLESIHLAACVYDQDALDALHRLPRLKKISFDESSGISSQDVRQVIYNAPLLDSLDLEECRFPRRCFPECNDEEFRQVYDLGKDEIDRIRNGARPVFTADDDILHESEIDDDC</sequence>
<dbReference type="InterPro" id="IPR006553">
    <property type="entry name" value="Leu-rich_rpt_Cys-con_subtyp"/>
</dbReference>
<dbReference type="SMART" id="SM00367">
    <property type="entry name" value="LRR_CC"/>
    <property type="match status" value="3"/>
</dbReference>
<proteinExistence type="predicted"/>
<accession>A0A168Q634</accession>
<dbReference type="GO" id="GO:0019005">
    <property type="term" value="C:SCF ubiquitin ligase complex"/>
    <property type="evidence" value="ECO:0007669"/>
    <property type="project" value="TreeGrafter"/>
</dbReference>
<dbReference type="SUPFAM" id="SSF52047">
    <property type="entry name" value="RNI-like"/>
    <property type="match status" value="1"/>
</dbReference>
<gene>
    <name evidence="1" type="primary">ABSGL_09491.1 scaffold 11342</name>
</gene>
<dbReference type="STRING" id="4829.A0A168Q634"/>
<dbReference type="AlphaFoldDB" id="A0A168Q634"/>
<reference evidence="1" key="1">
    <citation type="submission" date="2016-04" db="EMBL/GenBank/DDBJ databases">
        <authorList>
            <person name="Evans L.H."/>
            <person name="Alamgir A."/>
            <person name="Owens N."/>
            <person name="Weber N.D."/>
            <person name="Virtaneva K."/>
            <person name="Barbian K."/>
            <person name="Babar A."/>
            <person name="Rosenke K."/>
        </authorList>
    </citation>
    <scope>NUCLEOTIDE SEQUENCE [LARGE SCALE GENOMIC DNA]</scope>
    <source>
        <strain evidence="1">CBS 101.48</strain>
    </source>
</reference>
<evidence type="ECO:0000313" key="2">
    <source>
        <dbReference type="Proteomes" id="UP000078561"/>
    </source>
</evidence>
<dbReference type="EMBL" id="LT554228">
    <property type="protein sequence ID" value="SAM03648.1"/>
    <property type="molecule type" value="Genomic_DNA"/>
</dbReference>
<organism evidence="1">
    <name type="scientific">Absidia glauca</name>
    <name type="common">Pin mould</name>
    <dbReference type="NCBI Taxonomy" id="4829"/>
    <lineage>
        <taxon>Eukaryota</taxon>
        <taxon>Fungi</taxon>
        <taxon>Fungi incertae sedis</taxon>
        <taxon>Mucoromycota</taxon>
        <taxon>Mucoromycotina</taxon>
        <taxon>Mucoromycetes</taxon>
        <taxon>Mucorales</taxon>
        <taxon>Cunninghamellaceae</taxon>
        <taxon>Absidia</taxon>
    </lineage>
</organism>
<dbReference type="PANTHER" id="PTHR13318">
    <property type="entry name" value="PARTNER OF PAIRED, ISOFORM B-RELATED"/>
    <property type="match status" value="1"/>
</dbReference>